<keyword evidence="2" id="KW-1185">Reference proteome</keyword>
<protein>
    <recommendedName>
        <fullName evidence="3">Prealbumin-like fold domain-containing protein</fullName>
    </recommendedName>
</protein>
<organism evidence="1 2">
    <name type="scientific">Sphingobacterium griseoflavum</name>
    <dbReference type="NCBI Taxonomy" id="1474952"/>
    <lineage>
        <taxon>Bacteria</taxon>
        <taxon>Pseudomonadati</taxon>
        <taxon>Bacteroidota</taxon>
        <taxon>Sphingobacteriia</taxon>
        <taxon>Sphingobacteriales</taxon>
        <taxon>Sphingobacteriaceae</taxon>
        <taxon>Sphingobacterium</taxon>
    </lineage>
</organism>
<evidence type="ECO:0008006" key="3">
    <source>
        <dbReference type="Google" id="ProtNLM"/>
    </source>
</evidence>
<name>A0ABQ3HZU2_9SPHI</name>
<evidence type="ECO:0000313" key="1">
    <source>
        <dbReference type="EMBL" id="GHE36710.1"/>
    </source>
</evidence>
<sequence length="218" mass="24417">MFSCKKTTNVALVDVETTGALRCIFQDDDGRGIAGAKVYLYDNGSYAGLGDVYFNSLIDSVLTDQQGIVYFQNLLPKSYLIRADSVPMNRLRYRTAEYMQAVAGVVKERVVKVSDFSGTLRIRLFSYYDYTMPLANLSVVAYPSHIALQSDNLTDYINSTTLKGTTDAQGYVSIKVPSNITYNFVIYNPKNSNMGFGYGVYEIRKGEINDITLYSYPM</sequence>
<accession>A0ABQ3HZU2</accession>
<dbReference type="InterPro" id="IPR013783">
    <property type="entry name" value="Ig-like_fold"/>
</dbReference>
<dbReference type="SUPFAM" id="SSF49478">
    <property type="entry name" value="Cna protein B-type domain"/>
    <property type="match status" value="1"/>
</dbReference>
<dbReference type="Proteomes" id="UP000620550">
    <property type="component" value="Unassembled WGS sequence"/>
</dbReference>
<dbReference type="Gene3D" id="2.60.40.10">
    <property type="entry name" value="Immunoglobulins"/>
    <property type="match status" value="1"/>
</dbReference>
<gene>
    <name evidence="1" type="ORF">GCM10017764_19850</name>
</gene>
<comment type="caution">
    <text evidence="1">The sequence shown here is derived from an EMBL/GenBank/DDBJ whole genome shotgun (WGS) entry which is preliminary data.</text>
</comment>
<proteinExistence type="predicted"/>
<reference evidence="2" key="1">
    <citation type="journal article" date="2019" name="Int. J. Syst. Evol. Microbiol.">
        <title>The Global Catalogue of Microorganisms (GCM) 10K type strain sequencing project: providing services to taxonomists for standard genome sequencing and annotation.</title>
        <authorList>
            <consortium name="The Broad Institute Genomics Platform"/>
            <consortium name="The Broad Institute Genome Sequencing Center for Infectious Disease"/>
            <person name="Wu L."/>
            <person name="Ma J."/>
        </authorList>
    </citation>
    <scope>NUCLEOTIDE SEQUENCE [LARGE SCALE GENOMIC DNA]</scope>
    <source>
        <strain evidence="2">CGMCC 1.12966</strain>
    </source>
</reference>
<evidence type="ECO:0000313" key="2">
    <source>
        <dbReference type="Proteomes" id="UP000620550"/>
    </source>
</evidence>
<dbReference type="EMBL" id="BNAF01000007">
    <property type="protein sequence ID" value="GHE36710.1"/>
    <property type="molecule type" value="Genomic_DNA"/>
</dbReference>